<dbReference type="Proteomes" id="UP001476950">
    <property type="component" value="Unassembled WGS sequence"/>
</dbReference>
<name>A0ABV0KRI5_9CYAN</name>
<dbReference type="EMBL" id="JAMPLM010000023">
    <property type="protein sequence ID" value="MEP1060884.1"/>
    <property type="molecule type" value="Genomic_DNA"/>
</dbReference>
<protein>
    <submittedName>
        <fullName evidence="1">Uncharacterized protein</fullName>
    </submittedName>
</protein>
<gene>
    <name evidence="1" type="ORF">NDI38_20845</name>
</gene>
<sequence>MLSEQTPDPIRQHALAALTATFMTQGHPTEYAKHMATAAIFQTDLELRNAQLTRLLGWVKQEHSDIYPEALALLESTREEFERRIQIGG</sequence>
<organism evidence="1 2">
    <name type="scientific">Stenomitos frigidus AS-A4</name>
    <dbReference type="NCBI Taxonomy" id="2933935"/>
    <lineage>
        <taxon>Bacteria</taxon>
        <taxon>Bacillati</taxon>
        <taxon>Cyanobacteriota</taxon>
        <taxon>Cyanophyceae</taxon>
        <taxon>Leptolyngbyales</taxon>
        <taxon>Leptolyngbyaceae</taxon>
        <taxon>Stenomitos</taxon>
    </lineage>
</organism>
<evidence type="ECO:0000313" key="1">
    <source>
        <dbReference type="EMBL" id="MEP1060884.1"/>
    </source>
</evidence>
<proteinExistence type="predicted"/>
<evidence type="ECO:0000313" key="2">
    <source>
        <dbReference type="Proteomes" id="UP001476950"/>
    </source>
</evidence>
<keyword evidence="2" id="KW-1185">Reference proteome</keyword>
<reference evidence="1 2" key="1">
    <citation type="submission" date="2022-04" db="EMBL/GenBank/DDBJ databases">
        <title>Positive selection, recombination, and allopatry shape intraspecific diversity of widespread and dominant cyanobacteria.</title>
        <authorList>
            <person name="Wei J."/>
            <person name="Shu W."/>
            <person name="Hu C."/>
        </authorList>
    </citation>
    <scope>NUCLEOTIDE SEQUENCE [LARGE SCALE GENOMIC DNA]</scope>
    <source>
        <strain evidence="1 2">AS-A4</strain>
    </source>
</reference>
<accession>A0ABV0KRI5</accession>
<dbReference type="RefSeq" id="WP_190452920.1">
    <property type="nucleotide sequence ID" value="NZ_JAMPLM010000023.1"/>
</dbReference>
<comment type="caution">
    <text evidence="1">The sequence shown here is derived from an EMBL/GenBank/DDBJ whole genome shotgun (WGS) entry which is preliminary data.</text>
</comment>